<feature type="transmembrane region" description="Helical" evidence="7">
    <location>
        <begin position="364"/>
        <end position="383"/>
    </location>
</feature>
<dbReference type="PANTHER" id="PTHR21421">
    <property type="entry name" value="GUSTATORY RECEPTOR"/>
    <property type="match status" value="1"/>
</dbReference>
<dbReference type="GO" id="GO:0038023">
    <property type="term" value="F:signaling receptor activity"/>
    <property type="evidence" value="ECO:0007669"/>
    <property type="project" value="UniProtKB-ARBA"/>
</dbReference>
<evidence type="ECO:0000256" key="4">
    <source>
        <dbReference type="ARBA" id="ARBA00022989"/>
    </source>
</evidence>
<accession>A0A7R8XFT9</accession>
<feature type="transmembrane region" description="Helical" evidence="7">
    <location>
        <begin position="76"/>
        <end position="101"/>
    </location>
</feature>
<proteinExistence type="predicted"/>
<reference evidence="8" key="1">
    <citation type="submission" date="2020-11" db="EMBL/GenBank/DDBJ databases">
        <authorList>
            <person name="Tran Van P."/>
        </authorList>
    </citation>
    <scope>NUCLEOTIDE SEQUENCE</scope>
</reference>
<keyword evidence="2" id="KW-1003">Cell membrane</keyword>
<dbReference type="AlphaFoldDB" id="A0A7R8XFT9"/>
<sequence>MNSGETVWREITAKELAIIHSLLSDLCFHEAMKSIGLYYFRVLAVLGKLCGTFPLQRVRSIGRKGEALQFRYCSLAFLYGLICIPLTICLPVIIAGCLYILSSPHATWYDGLIQELVSVTSGTGTTGQIAQIIQIAQGCFIICTVYCVNIFKAKQIPKLLERLEQLEMKIGLLPEDQMRLRRFSSIDLNFTYICKFLEAISVSNVTTLKQSLTNYNRTTSDRRESESKLSIAIEDTRQRYFQVSDAVEHTSSVFHPAMLIRFFNGISVITVTIYLCAENWERERVLHVVDQAALVFALSALLFVVSKAGGNVSERTEALLKEVSKECGVNLSPQIWQQMQGFQMQVSSHPLRITASNYFTIDKGILTAAFGTIVTYLVVLLQFRLEEIMDDSLPSNSTGIN</sequence>
<evidence type="ECO:0000256" key="6">
    <source>
        <dbReference type="ARBA" id="ARBA00023170"/>
    </source>
</evidence>
<dbReference type="GO" id="GO:0051606">
    <property type="term" value="P:detection of stimulus"/>
    <property type="evidence" value="ECO:0007669"/>
    <property type="project" value="UniProtKB-ARBA"/>
</dbReference>
<evidence type="ECO:0000256" key="5">
    <source>
        <dbReference type="ARBA" id="ARBA00023136"/>
    </source>
</evidence>
<dbReference type="EMBL" id="CAJPEV010000855">
    <property type="protein sequence ID" value="CAG0889115.1"/>
    <property type="molecule type" value="Genomic_DNA"/>
</dbReference>
<keyword evidence="9" id="KW-1185">Reference proteome</keyword>
<dbReference type="OrthoDB" id="6366728at2759"/>
<keyword evidence="4 7" id="KW-1133">Transmembrane helix</keyword>
<protein>
    <recommendedName>
        <fullName evidence="10">Gustatory receptor</fullName>
    </recommendedName>
</protein>
<keyword evidence="5 7" id="KW-0472">Membrane</keyword>
<name>A0A7R8XFT9_9CRUS</name>
<dbReference type="EMBL" id="LR900372">
    <property type="protein sequence ID" value="CAD7245450.1"/>
    <property type="molecule type" value="Genomic_DNA"/>
</dbReference>
<keyword evidence="3 7" id="KW-0812">Transmembrane</keyword>
<comment type="subcellular location">
    <subcellularLocation>
        <location evidence="1">Cell membrane</location>
        <topology evidence="1">Multi-pass membrane protein</topology>
    </subcellularLocation>
</comment>
<evidence type="ECO:0000313" key="8">
    <source>
        <dbReference type="EMBL" id="CAD7245450.1"/>
    </source>
</evidence>
<evidence type="ECO:0000256" key="1">
    <source>
        <dbReference type="ARBA" id="ARBA00004651"/>
    </source>
</evidence>
<dbReference type="Pfam" id="PF08395">
    <property type="entry name" value="7tm_7"/>
    <property type="match status" value="1"/>
</dbReference>
<evidence type="ECO:0000256" key="2">
    <source>
        <dbReference type="ARBA" id="ARBA00022475"/>
    </source>
</evidence>
<dbReference type="PANTHER" id="PTHR21421:SF29">
    <property type="entry name" value="GUSTATORY RECEPTOR 5A FOR TREHALOSE-RELATED"/>
    <property type="match status" value="1"/>
</dbReference>
<dbReference type="Proteomes" id="UP000677054">
    <property type="component" value="Unassembled WGS sequence"/>
</dbReference>
<organism evidence="8">
    <name type="scientific">Darwinula stevensoni</name>
    <dbReference type="NCBI Taxonomy" id="69355"/>
    <lineage>
        <taxon>Eukaryota</taxon>
        <taxon>Metazoa</taxon>
        <taxon>Ecdysozoa</taxon>
        <taxon>Arthropoda</taxon>
        <taxon>Crustacea</taxon>
        <taxon>Oligostraca</taxon>
        <taxon>Ostracoda</taxon>
        <taxon>Podocopa</taxon>
        <taxon>Podocopida</taxon>
        <taxon>Darwinulocopina</taxon>
        <taxon>Darwinuloidea</taxon>
        <taxon>Darwinulidae</taxon>
        <taxon>Darwinula</taxon>
    </lineage>
</organism>
<dbReference type="GO" id="GO:0005886">
    <property type="term" value="C:plasma membrane"/>
    <property type="evidence" value="ECO:0007669"/>
    <property type="project" value="UniProtKB-SubCell"/>
</dbReference>
<evidence type="ECO:0000256" key="3">
    <source>
        <dbReference type="ARBA" id="ARBA00022692"/>
    </source>
</evidence>
<evidence type="ECO:0000313" key="9">
    <source>
        <dbReference type="Proteomes" id="UP000677054"/>
    </source>
</evidence>
<gene>
    <name evidence="8" type="ORF">DSTB1V02_LOCUS5323</name>
</gene>
<dbReference type="GO" id="GO:0050909">
    <property type="term" value="P:sensory perception of taste"/>
    <property type="evidence" value="ECO:0007669"/>
    <property type="project" value="InterPro"/>
</dbReference>
<keyword evidence="6" id="KW-0675">Receptor</keyword>
<dbReference type="InterPro" id="IPR013604">
    <property type="entry name" value="7TM_chemorcpt"/>
</dbReference>
<evidence type="ECO:0000256" key="7">
    <source>
        <dbReference type="SAM" id="Phobius"/>
    </source>
</evidence>
<evidence type="ECO:0008006" key="10">
    <source>
        <dbReference type="Google" id="ProtNLM"/>
    </source>
</evidence>